<dbReference type="Gene3D" id="1.10.10.60">
    <property type="entry name" value="Homeodomain-like"/>
    <property type="match status" value="2"/>
</dbReference>
<protein>
    <submittedName>
        <fullName evidence="5">Helix-turn-helix transcriptional regulator</fullName>
    </submittedName>
</protein>
<evidence type="ECO:0000256" key="1">
    <source>
        <dbReference type="ARBA" id="ARBA00023015"/>
    </source>
</evidence>
<dbReference type="Gene3D" id="2.60.120.10">
    <property type="entry name" value="Jelly Rolls"/>
    <property type="match status" value="1"/>
</dbReference>
<evidence type="ECO:0000256" key="3">
    <source>
        <dbReference type="ARBA" id="ARBA00023163"/>
    </source>
</evidence>
<evidence type="ECO:0000313" key="5">
    <source>
        <dbReference type="EMBL" id="MBD8001448.1"/>
    </source>
</evidence>
<keyword evidence="2" id="KW-0238">DNA-binding</keyword>
<feature type="domain" description="HTH araC/xylS-type" evidence="4">
    <location>
        <begin position="187"/>
        <end position="285"/>
    </location>
</feature>
<dbReference type="SMART" id="SM00342">
    <property type="entry name" value="HTH_ARAC"/>
    <property type="match status" value="1"/>
</dbReference>
<evidence type="ECO:0000259" key="4">
    <source>
        <dbReference type="PROSITE" id="PS01124"/>
    </source>
</evidence>
<dbReference type="InterPro" id="IPR003313">
    <property type="entry name" value="AraC-bd"/>
</dbReference>
<dbReference type="PRINTS" id="PR00032">
    <property type="entry name" value="HTHARAC"/>
</dbReference>
<dbReference type="InterPro" id="IPR018062">
    <property type="entry name" value="HTH_AraC-typ_CS"/>
</dbReference>
<keyword evidence="1" id="KW-0805">Transcription regulation</keyword>
<name>A0ABR8V9K4_9BACT</name>
<dbReference type="EMBL" id="JACSPQ010000001">
    <property type="protein sequence ID" value="MBD8001448.1"/>
    <property type="molecule type" value="Genomic_DNA"/>
</dbReference>
<dbReference type="Pfam" id="PF12833">
    <property type="entry name" value="HTH_18"/>
    <property type="match status" value="1"/>
</dbReference>
<dbReference type="SUPFAM" id="SSF46689">
    <property type="entry name" value="Homeodomain-like"/>
    <property type="match status" value="2"/>
</dbReference>
<proteinExistence type="predicted"/>
<dbReference type="InterPro" id="IPR009057">
    <property type="entry name" value="Homeodomain-like_sf"/>
</dbReference>
<dbReference type="Pfam" id="PF02311">
    <property type="entry name" value="AraC_binding"/>
    <property type="match status" value="1"/>
</dbReference>
<dbReference type="RefSeq" id="WP_191709676.1">
    <property type="nucleotide sequence ID" value="NZ_JACSPQ010000001.1"/>
</dbReference>
<evidence type="ECO:0000313" key="6">
    <source>
        <dbReference type="Proteomes" id="UP000616346"/>
    </source>
</evidence>
<dbReference type="Proteomes" id="UP000616346">
    <property type="component" value="Unassembled WGS sequence"/>
</dbReference>
<reference evidence="5 6" key="1">
    <citation type="submission" date="2020-08" db="EMBL/GenBank/DDBJ databases">
        <title>A Genomic Blueprint of the Chicken Gut Microbiome.</title>
        <authorList>
            <person name="Gilroy R."/>
            <person name="Ravi A."/>
            <person name="Getino M."/>
            <person name="Pursley I."/>
            <person name="Horton D.L."/>
            <person name="Alikhan N.-F."/>
            <person name="Baker D."/>
            <person name="Gharbi K."/>
            <person name="Hall N."/>
            <person name="Watson M."/>
            <person name="Adriaenssens E.M."/>
            <person name="Foster-Nyarko E."/>
            <person name="Jarju S."/>
            <person name="Secka A."/>
            <person name="Antonio M."/>
            <person name="Oren A."/>
            <person name="Chaudhuri R."/>
            <person name="La Ragione R.M."/>
            <person name="Hildebrand F."/>
            <person name="Pallen M.J."/>
        </authorList>
    </citation>
    <scope>NUCLEOTIDE SEQUENCE [LARGE SCALE GENOMIC DNA]</scope>
    <source>
        <strain evidence="5 6">Sa1YUN3</strain>
    </source>
</reference>
<gene>
    <name evidence="5" type="ORF">H9626_04350</name>
</gene>
<comment type="caution">
    <text evidence="5">The sequence shown here is derived from an EMBL/GenBank/DDBJ whole genome shotgun (WGS) entry which is preliminary data.</text>
</comment>
<dbReference type="InterPro" id="IPR018060">
    <property type="entry name" value="HTH_AraC"/>
</dbReference>
<accession>A0ABR8V9K4</accession>
<dbReference type="PROSITE" id="PS01124">
    <property type="entry name" value="HTH_ARAC_FAMILY_2"/>
    <property type="match status" value="1"/>
</dbReference>
<organism evidence="5 6">
    <name type="scientific">Phocaeicola faecium</name>
    <dbReference type="NCBI Taxonomy" id="2762213"/>
    <lineage>
        <taxon>Bacteria</taxon>
        <taxon>Pseudomonadati</taxon>
        <taxon>Bacteroidota</taxon>
        <taxon>Bacteroidia</taxon>
        <taxon>Bacteroidales</taxon>
        <taxon>Bacteroidaceae</taxon>
        <taxon>Phocaeicola</taxon>
    </lineage>
</organism>
<dbReference type="PANTHER" id="PTHR43280:SF34">
    <property type="entry name" value="ARAC-FAMILY TRANSCRIPTIONAL REGULATOR"/>
    <property type="match status" value="1"/>
</dbReference>
<dbReference type="PANTHER" id="PTHR43280">
    <property type="entry name" value="ARAC-FAMILY TRANSCRIPTIONAL REGULATOR"/>
    <property type="match status" value="1"/>
</dbReference>
<dbReference type="PROSITE" id="PS00041">
    <property type="entry name" value="HTH_ARAC_FAMILY_1"/>
    <property type="match status" value="1"/>
</dbReference>
<dbReference type="InterPro" id="IPR037923">
    <property type="entry name" value="HTH-like"/>
</dbReference>
<keyword evidence="6" id="KW-1185">Reference proteome</keyword>
<dbReference type="SUPFAM" id="SSF51215">
    <property type="entry name" value="Regulatory protein AraC"/>
    <property type="match status" value="1"/>
</dbReference>
<sequence length="289" mass="33363">MKKILNEQIAVTDANPIRARFYCYPRFTYPWHFHSEYELMYVECGHGQCLVGDNIIDFQEGDVILFGSELPHCMQSAPEYGTDEQLYVKGVNIQFEKDFMQYSFSHYIQFTSIRNLLEDAHRGISFSLRQAPHTVEMLNLIPQTQGVDQIVLILSLLQALASFPQKQYAASPNYLLTPSLFSNKKMERVISYLNKRYTQPVSLNEIASFTAMNPAAFCRYFKEHTGKTFKQYILEMRIGYACKLLAADRLNISQISLECGFESITPFNRSFKKITGLTPTQYKEKVNTL</sequence>
<dbReference type="InterPro" id="IPR014710">
    <property type="entry name" value="RmlC-like_jellyroll"/>
</dbReference>
<dbReference type="InterPro" id="IPR020449">
    <property type="entry name" value="Tscrpt_reg_AraC-type_HTH"/>
</dbReference>
<keyword evidence="3" id="KW-0804">Transcription</keyword>
<evidence type="ECO:0000256" key="2">
    <source>
        <dbReference type="ARBA" id="ARBA00023125"/>
    </source>
</evidence>